<dbReference type="Pfam" id="PF07992">
    <property type="entry name" value="Pyr_redox_2"/>
    <property type="match status" value="1"/>
</dbReference>
<accession>A0A9W9Q8F7</accession>
<evidence type="ECO:0000256" key="1">
    <source>
        <dbReference type="ARBA" id="ARBA00009333"/>
    </source>
</evidence>
<comment type="similarity">
    <text evidence="1">Belongs to the class-II pyridine nucleotide-disulfide oxidoreductase family.</text>
</comment>
<dbReference type="InterPro" id="IPR050097">
    <property type="entry name" value="Ferredoxin-NADP_redctase_2"/>
</dbReference>
<dbReference type="PRINTS" id="PR00368">
    <property type="entry name" value="FADPNR"/>
</dbReference>
<dbReference type="SUPFAM" id="SSF51905">
    <property type="entry name" value="FAD/NAD(P)-binding domain"/>
    <property type="match status" value="1"/>
</dbReference>
<dbReference type="InterPro" id="IPR036188">
    <property type="entry name" value="FAD/NAD-bd_sf"/>
</dbReference>
<evidence type="ECO:0000256" key="3">
    <source>
        <dbReference type="ARBA" id="ARBA00023002"/>
    </source>
</evidence>
<evidence type="ECO:0000313" key="5">
    <source>
        <dbReference type="EMBL" id="KAJ5328951.1"/>
    </source>
</evidence>
<protein>
    <submittedName>
        <fullName evidence="5">Pyridine nucleotide-disulfide oxidoreductase class-II</fullName>
    </submittedName>
</protein>
<dbReference type="PRINTS" id="PR00469">
    <property type="entry name" value="PNDRDTASEII"/>
</dbReference>
<dbReference type="GO" id="GO:0016491">
    <property type="term" value="F:oxidoreductase activity"/>
    <property type="evidence" value="ECO:0007669"/>
    <property type="project" value="UniProtKB-KW"/>
</dbReference>
<feature type="domain" description="FAD/NAD(P)-binding" evidence="4">
    <location>
        <begin position="9"/>
        <end position="298"/>
    </location>
</feature>
<proteinExistence type="inferred from homology"/>
<evidence type="ECO:0000256" key="2">
    <source>
        <dbReference type="ARBA" id="ARBA00022630"/>
    </source>
</evidence>
<sequence>MSLATRCFDALIVGGGPAGLTAALTLARQDFSSAIFDSKTYRNDAASFMHLIPGFDHVEPAEYRGKALENILARYTQITVQNTTVVKAENSESGSITLTDENGESWSGKKLILANGVQDIFPDIEGYAAAWGKGIFHCLFCKGYEEKGASSVGVLAIGGVANPPLALHVARQASAFSDSVTIYTNGSEELAQGIKDSLGETTKFKVENRKIASLEKVNPNASVSVKLEDGTSLVEGFLAHTPETKPRGCFVEDLALEQTPKSDIKAGPPFFQTSAKGVFAAGDSSGMMKNVPNAIFSGSLAGMGASFQLSAELLGQQSLFG</sequence>
<evidence type="ECO:0000313" key="6">
    <source>
        <dbReference type="Proteomes" id="UP001147695"/>
    </source>
</evidence>
<keyword evidence="3" id="KW-0560">Oxidoreductase</keyword>
<dbReference type="Proteomes" id="UP001147695">
    <property type="component" value="Unassembled WGS sequence"/>
</dbReference>
<keyword evidence="2" id="KW-0285">Flavoprotein</keyword>
<name>A0A9W9Q8F7_PENBR</name>
<dbReference type="Gene3D" id="3.50.50.60">
    <property type="entry name" value="FAD/NAD(P)-binding domain"/>
    <property type="match status" value="2"/>
</dbReference>
<organism evidence="5 6">
    <name type="scientific">Penicillium brevicompactum</name>
    <dbReference type="NCBI Taxonomy" id="5074"/>
    <lineage>
        <taxon>Eukaryota</taxon>
        <taxon>Fungi</taxon>
        <taxon>Dikarya</taxon>
        <taxon>Ascomycota</taxon>
        <taxon>Pezizomycotina</taxon>
        <taxon>Eurotiomycetes</taxon>
        <taxon>Eurotiomycetidae</taxon>
        <taxon>Eurotiales</taxon>
        <taxon>Aspergillaceae</taxon>
        <taxon>Penicillium</taxon>
    </lineage>
</organism>
<reference evidence="5" key="1">
    <citation type="submission" date="2022-12" db="EMBL/GenBank/DDBJ databases">
        <authorList>
            <person name="Petersen C."/>
        </authorList>
    </citation>
    <scope>NUCLEOTIDE SEQUENCE</scope>
    <source>
        <strain evidence="5">IBT 35673</strain>
    </source>
</reference>
<evidence type="ECO:0000259" key="4">
    <source>
        <dbReference type="Pfam" id="PF07992"/>
    </source>
</evidence>
<dbReference type="GO" id="GO:0097237">
    <property type="term" value="P:cellular response to toxic substance"/>
    <property type="evidence" value="ECO:0007669"/>
    <property type="project" value="UniProtKB-ARBA"/>
</dbReference>
<dbReference type="PANTHER" id="PTHR48105">
    <property type="entry name" value="THIOREDOXIN REDUCTASE 1-RELATED-RELATED"/>
    <property type="match status" value="1"/>
</dbReference>
<dbReference type="InterPro" id="IPR023753">
    <property type="entry name" value="FAD/NAD-binding_dom"/>
</dbReference>
<dbReference type="AlphaFoldDB" id="A0A9W9Q8F7"/>
<dbReference type="EMBL" id="JAPZBQ010000005">
    <property type="protein sequence ID" value="KAJ5328951.1"/>
    <property type="molecule type" value="Genomic_DNA"/>
</dbReference>
<reference evidence="5" key="2">
    <citation type="journal article" date="2023" name="IMA Fungus">
        <title>Comparative genomic study of the Penicillium genus elucidates a diverse pangenome and 15 lateral gene transfer events.</title>
        <authorList>
            <person name="Petersen C."/>
            <person name="Sorensen T."/>
            <person name="Nielsen M.R."/>
            <person name="Sondergaard T.E."/>
            <person name="Sorensen J.L."/>
            <person name="Fitzpatrick D.A."/>
            <person name="Frisvad J.C."/>
            <person name="Nielsen K.L."/>
        </authorList>
    </citation>
    <scope>NUCLEOTIDE SEQUENCE</scope>
    <source>
        <strain evidence="5">IBT 35673</strain>
    </source>
</reference>
<comment type="caution">
    <text evidence="5">The sequence shown here is derived from an EMBL/GenBank/DDBJ whole genome shotgun (WGS) entry which is preliminary data.</text>
</comment>
<gene>
    <name evidence="5" type="ORF">N7452_009341</name>
</gene>